<protein>
    <submittedName>
        <fullName evidence="1">Uncharacterized protein</fullName>
    </submittedName>
</protein>
<name>A0A378SYJ3_9MYCO</name>
<dbReference type="AlphaFoldDB" id="A0A378SYJ3"/>
<accession>A0A378SYJ3</accession>
<sequence>MRRVQEHQHIVAGVSRRRFGQLRYDGYVLYVADVERADPSSP</sequence>
<organism evidence="1 2">
    <name type="scientific">Mycolicibacterium senegalense</name>
    <dbReference type="NCBI Taxonomy" id="1796"/>
    <lineage>
        <taxon>Bacteria</taxon>
        <taxon>Bacillati</taxon>
        <taxon>Actinomycetota</taxon>
        <taxon>Actinomycetes</taxon>
        <taxon>Mycobacteriales</taxon>
        <taxon>Mycobacteriaceae</taxon>
        <taxon>Mycolicibacterium</taxon>
    </lineage>
</organism>
<evidence type="ECO:0000313" key="1">
    <source>
        <dbReference type="EMBL" id="STZ53612.1"/>
    </source>
</evidence>
<gene>
    <name evidence="1" type="ORF">NCTC4524_01231</name>
</gene>
<dbReference type="EMBL" id="UGQQ01000001">
    <property type="protein sequence ID" value="STZ53612.1"/>
    <property type="molecule type" value="Genomic_DNA"/>
</dbReference>
<proteinExistence type="predicted"/>
<dbReference type="Proteomes" id="UP000254945">
    <property type="component" value="Unassembled WGS sequence"/>
</dbReference>
<evidence type="ECO:0000313" key="2">
    <source>
        <dbReference type="Proteomes" id="UP000254945"/>
    </source>
</evidence>
<reference evidence="1 2" key="1">
    <citation type="submission" date="2018-06" db="EMBL/GenBank/DDBJ databases">
        <authorList>
            <consortium name="Pathogen Informatics"/>
            <person name="Doyle S."/>
        </authorList>
    </citation>
    <scope>NUCLEOTIDE SEQUENCE [LARGE SCALE GENOMIC DNA]</scope>
    <source>
        <strain evidence="1 2">NCTC4524</strain>
    </source>
</reference>